<dbReference type="PANTHER" id="PTHR30065">
    <property type="entry name" value="FLAGELLAR BIOSYNTHETIC PROTEIN FLIR"/>
    <property type="match status" value="1"/>
</dbReference>
<evidence type="ECO:0000256" key="5">
    <source>
        <dbReference type="ARBA" id="ARBA00022989"/>
    </source>
</evidence>
<comment type="subcellular location">
    <subcellularLocation>
        <location evidence="1 7">Cell membrane</location>
        <topology evidence="1 7">Multi-pass membrane protein</topology>
    </subcellularLocation>
</comment>
<dbReference type="InterPro" id="IPR002010">
    <property type="entry name" value="T3SS_IM_R"/>
</dbReference>
<feature type="transmembrane region" description="Helical" evidence="7">
    <location>
        <begin position="167"/>
        <end position="194"/>
    </location>
</feature>
<keyword evidence="9" id="KW-1185">Reference proteome</keyword>
<feature type="transmembrane region" description="Helical" evidence="7">
    <location>
        <begin position="40"/>
        <end position="58"/>
    </location>
</feature>
<dbReference type="RefSeq" id="WP_347369284.1">
    <property type="nucleotide sequence ID" value="NZ_JBDOJC010000001.1"/>
</dbReference>
<comment type="caution">
    <text evidence="8">The sequence shown here is derived from an EMBL/GenBank/DDBJ whole genome shotgun (WGS) entry which is preliminary data.</text>
</comment>
<evidence type="ECO:0000256" key="6">
    <source>
        <dbReference type="ARBA" id="ARBA00023136"/>
    </source>
</evidence>
<dbReference type="PRINTS" id="PR00953">
    <property type="entry name" value="TYPE3IMRPROT"/>
</dbReference>
<keyword evidence="4 7" id="KW-0812">Transmembrane</keyword>
<dbReference type="NCBIfam" id="TIGR01401">
    <property type="entry name" value="fliR_like_III"/>
    <property type="match status" value="1"/>
</dbReference>
<evidence type="ECO:0000313" key="9">
    <source>
        <dbReference type="Proteomes" id="UP001455709"/>
    </source>
</evidence>
<evidence type="ECO:0000256" key="4">
    <source>
        <dbReference type="ARBA" id="ARBA00022692"/>
    </source>
</evidence>
<organism evidence="8 9">
    <name type="scientific">Chromobacterium vaccinii</name>
    <dbReference type="NCBI Taxonomy" id="1108595"/>
    <lineage>
        <taxon>Bacteria</taxon>
        <taxon>Pseudomonadati</taxon>
        <taxon>Pseudomonadota</taxon>
        <taxon>Betaproteobacteria</taxon>
        <taxon>Neisseriales</taxon>
        <taxon>Chromobacteriaceae</taxon>
        <taxon>Chromobacterium</taxon>
    </lineage>
</organism>
<evidence type="ECO:0000256" key="1">
    <source>
        <dbReference type="ARBA" id="ARBA00004651"/>
    </source>
</evidence>
<accession>A0ABV0F5Y9</accession>
<dbReference type="Proteomes" id="UP001455709">
    <property type="component" value="Unassembled WGS sequence"/>
</dbReference>
<evidence type="ECO:0000256" key="2">
    <source>
        <dbReference type="ARBA" id="ARBA00009772"/>
    </source>
</evidence>
<keyword evidence="5 7" id="KW-1133">Transmembrane helix</keyword>
<evidence type="ECO:0000313" key="8">
    <source>
        <dbReference type="EMBL" id="MEO2215485.1"/>
    </source>
</evidence>
<dbReference type="Pfam" id="PF01311">
    <property type="entry name" value="Bac_export_1"/>
    <property type="match status" value="1"/>
</dbReference>
<dbReference type="InterPro" id="IPR006304">
    <property type="entry name" value="T3SS_SpaR/YscT"/>
</dbReference>
<comment type="similarity">
    <text evidence="2 7">Belongs to the FliR/MopE/SpaR family.</text>
</comment>
<protein>
    <submittedName>
        <fullName evidence="8">Type III secretion system export apparatus subunit SctT</fullName>
    </submittedName>
</protein>
<dbReference type="EMBL" id="JBDOJC010000001">
    <property type="protein sequence ID" value="MEO2215485.1"/>
    <property type="molecule type" value="Genomic_DNA"/>
</dbReference>
<name>A0ABV0F5Y9_9NEIS</name>
<keyword evidence="6 7" id="KW-0472">Membrane</keyword>
<feature type="transmembrane region" description="Helical" evidence="7">
    <location>
        <begin position="128"/>
        <end position="147"/>
    </location>
</feature>
<gene>
    <name evidence="8" type="primary">sctT</name>
    <name evidence="8" type="ORF">ABGV49_00190</name>
</gene>
<reference evidence="8 9" key="1">
    <citation type="submission" date="2024-05" db="EMBL/GenBank/DDBJ databases">
        <authorList>
            <person name="De Oliveira J.P."/>
            <person name="Noriler S.A."/>
            <person name="De Oliveira A.G."/>
            <person name="Sipoli D.S."/>
        </authorList>
    </citation>
    <scope>NUCLEOTIDE SEQUENCE [LARGE SCALE GENOMIC DNA]</scope>
    <source>
        <strain evidence="8 9">LABIM189</strain>
    </source>
</reference>
<evidence type="ECO:0000256" key="7">
    <source>
        <dbReference type="RuleBase" id="RU362072"/>
    </source>
</evidence>
<evidence type="ECO:0000256" key="3">
    <source>
        <dbReference type="ARBA" id="ARBA00022475"/>
    </source>
</evidence>
<keyword evidence="3 7" id="KW-1003">Cell membrane</keyword>
<proteinExistence type="inferred from homology"/>
<dbReference type="PANTHER" id="PTHR30065:SF1">
    <property type="entry name" value="SURFACE PRESENTATION OF ANTIGENS PROTEIN SPAR"/>
    <property type="match status" value="1"/>
</dbReference>
<feature type="transmembrane region" description="Helical" evidence="7">
    <location>
        <begin position="78"/>
        <end position="98"/>
    </location>
</feature>
<feature type="transmembrane region" description="Helical" evidence="7">
    <location>
        <begin position="214"/>
        <end position="232"/>
    </location>
</feature>
<feature type="transmembrane region" description="Helical" evidence="7">
    <location>
        <begin position="12"/>
        <end position="33"/>
    </location>
</feature>
<sequence length="257" mass="27400">MPLGLFFDIHGWAATAALGFARVGPAFFILPFLNNNVLTGVARTAVAMLVAQGLWPHPVAAELPADMPPFPLLLLREAMVGLLLGILLAWPFWVFHALGSIIDNQRGATFSSSVDPANGVDTSELANLFNLFAAVIYLQGGGMSLMLELFAQSYRLCDPLSAGMPALFPVLALICKVMAKAIVLASPLVAALLLTEMTLGLLSRFAQQLNAFSVAMTVKSAVALLILLLYFAPVLPNAVAQLSFRPEALSIWLAAPR</sequence>